<sequence>MALLFQSKYHCIQRQSKRYFWQWMINVFNKPDPQRLQEVGADRAAAEWLIKNGAAVKWTDSHHWVKDYDLLEYDVTKRSIKEIDATNSSITHIGFPHLNGLHSLDTFVIKNNGYIEDNAIEINLKHLKLFDLPSVKDREKCLKDLKSGLKCEIDWKEAKPKKLL</sequence>
<dbReference type="EMBL" id="OC917256">
    <property type="protein sequence ID" value="CAD7646593.1"/>
    <property type="molecule type" value="Genomic_DNA"/>
</dbReference>
<evidence type="ECO:0000313" key="2">
    <source>
        <dbReference type="Proteomes" id="UP000728032"/>
    </source>
</evidence>
<name>A0A7R9LRL7_9ACAR</name>
<proteinExistence type="predicted"/>
<accession>A0A7R9LRL7</accession>
<dbReference type="EMBL" id="CAJPVJ010002431">
    <property type="protein sequence ID" value="CAG2166282.1"/>
    <property type="molecule type" value="Genomic_DNA"/>
</dbReference>
<dbReference type="Gene3D" id="3.80.10.10">
    <property type="entry name" value="Ribonuclease Inhibitor"/>
    <property type="match status" value="1"/>
</dbReference>
<dbReference type="InterPro" id="IPR032675">
    <property type="entry name" value="LRR_dom_sf"/>
</dbReference>
<dbReference type="AlphaFoldDB" id="A0A7R9LRL7"/>
<keyword evidence="2" id="KW-1185">Reference proteome</keyword>
<evidence type="ECO:0008006" key="3">
    <source>
        <dbReference type="Google" id="ProtNLM"/>
    </source>
</evidence>
<dbReference type="OrthoDB" id="5859291at2759"/>
<gene>
    <name evidence="1" type="ORF">ONB1V03_LOCUS5806</name>
</gene>
<protein>
    <recommendedName>
        <fullName evidence="3">ATP synthase subunit s, mitochondrial</fullName>
    </recommendedName>
</protein>
<dbReference type="Proteomes" id="UP000728032">
    <property type="component" value="Unassembled WGS sequence"/>
</dbReference>
<evidence type="ECO:0000313" key="1">
    <source>
        <dbReference type="EMBL" id="CAD7646593.1"/>
    </source>
</evidence>
<reference evidence="1" key="1">
    <citation type="submission" date="2020-11" db="EMBL/GenBank/DDBJ databases">
        <authorList>
            <person name="Tran Van P."/>
        </authorList>
    </citation>
    <scope>NUCLEOTIDE SEQUENCE</scope>
</reference>
<organism evidence="1">
    <name type="scientific">Oppiella nova</name>
    <dbReference type="NCBI Taxonomy" id="334625"/>
    <lineage>
        <taxon>Eukaryota</taxon>
        <taxon>Metazoa</taxon>
        <taxon>Ecdysozoa</taxon>
        <taxon>Arthropoda</taxon>
        <taxon>Chelicerata</taxon>
        <taxon>Arachnida</taxon>
        <taxon>Acari</taxon>
        <taxon>Acariformes</taxon>
        <taxon>Sarcoptiformes</taxon>
        <taxon>Oribatida</taxon>
        <taxon>Brachypylina</taxon>
        <taxon>Oppioidea</taxon>
        <taxon>Oppiidae</taxon>
        <taxon>Oppiella</taxon>
    </lineage>
</organism>